<feature type="domain" description="CheR-type methyltransferase" evidence="6">
    <location>
        <begin position="1"/>
        <end position="254"/>
    </location>
</feature>
<dbReference type="Proteomes" id="UP000317977">
    <property type="component" value="Unassembled WGS sequence"/>
</dbReference>
<dbReference type="PRINTS" id="PR00996">
    <property type="entry name" value="CHERMTFRASE"/>
</dbReference>
<keyword evidence="5" id="KW-0949">S-adenosyl-L-methionine</keyword>
<dbReference type="SMART" id="SM00138">
    <property type="entry name" value="MeTrc"/>
    <property type="match status" value="1"/>
</dbReference>
<name>A0A5C6ETB5_9BACT</name>
<proteinExistence type="predicted"/>
<dbReference type="EMBL" id="SJPX01000003">
    <property type="protein sequence ID" value="TWU51935.1"/>
    <property type="molecule type" value="Genomic_DNA"/>
</dbReference>
<dbReference type="PROSITE" id="PS50123">
    <property type="entry name" value="CHER"/>
    <property type="match status" value="1"/>
</dbReference>
<keyword evidence="8" id="KW-1185">Reference proteome</keyword>
<evidence type="ECO:0000256" key="3">
    <source>
        <dbReference type="ARBA" id="ARBA00022603"/>
    </source>
</evidence>
<comment type="catalytic activity">
    <reaction evidence="1">
        <text>L-glutamyl-[protein] + S-adenosyl-L-methionine = [protein]-L-glutamate 5-O-methyl ester + S-adenosyl-L-homocysteine</text>
        <dbReference type="Rhea" id="RHEA:24452"/>
        <dbReference type="Rhea" id="RHEA-COMP:10208"/>
        <dbReference type="Rhea" id="RHEA-COMP:10311"/>
        <dbReference type="ChEBI" id="CHEBI:29973"/>
        <dbReference type="ChEBI" id="CHEBI:57856"/>
        <dbReference type="ChEBI" id="CHEBI:59789"/>
        <dbReference type="ChEBI" id="CHEBI:82795"/>
        <dbReference type="EC" id="2.1.1.80"/>
    </reaction>
</comment>
<evidence type="ECO:0000259" key="6">
    <source>
        <dbReference type="PROSITE" id="PS50123"/>
    </source>
</evidence>
<evidence type="ECO:0000313" key="7">
    <source>
        <dbReference type="EMBL" id="TWU51935.1"/>
    </source>
</evidence>
<accession>A0A5C6ETB5</accession>
<dbReference type="Gene3D" id="3.40.50.150">
    <property type="entry name" value="Vaccinia Virus protein VP39"/>
    <property type="match status" value="1"/>
</dbReference>
<dbReference type="AlphaFoldDB" id="A0A5C6ETB5"/>
<dbReference type="InterPro" id="IPR029063">
    <property type="entry name" value="SAM-dependent_MTases_sf"/>
</dbReference>
<dbReference type="InterPro" id="IPR022641">
    <property type="entry name" value="CheR_N"/>
</dbReference>
<evidence type="ECO:0000256" key="5">
    <source>
        <dbReference type="ARBA" id="ARBA00022691"/>
    </source>
</evidence>
<dbReference type="SUPFAM" id="SSF47757">
    <property type="entry name" value="Chemotaxis receptor methyltransferase CheR, N-terminal domain"/>
    <property type="match status" value="1"/>
</dbReference>
<dbReference type="GO" id="GO:0032259">
    <property type="term" value="P:methylation"/>
    <property type="evidence" value="ECO:0007669"/>
    <property type="project" value="UniProtKB-KW"/>
</dbReference>
<keyword evidence="4 7" id="KW-0808">Transferase</keyword>
<dbReference type="Gene3D" id="1.10.155.10">
    <property type="entry name" value="Chemotaxis receptor methyltransferase CheR, N-terminal domain"/>
    <property type="match status" value="1"/>
</dbReference>
<dbReference type="Pfam" id="PF03705">
    <property type="entry name" value="CheR_N"/>
    <property type="match status" value="1"/>
</dbReference>
<sequence length="276" mass="31386">MSIETATTPSFDYISQLIVRKSAIVIDPGKNYLVESRLLPVARAHGMASLDELVQALQKPGAVALVDEVVDAMTTNESSFFRDLHPFNALREEVIPSLISRRSKERVLNVWSNACSSGQEVYSIAMLIREHFPELAGWRVRLTATDLSKQILQKAQSGIYTQTEINRGLPMPMLLKYFQRDGMHWRISDEIRRMVEFKALNLIEPWPSMLPKMDIVFLRNVLIYFSVDTKKQILDKVHRVMQSDGALFLGGAESTMNLNVKFDRKIIGKATTYLPI</sequence>
<comment type="caution">
    <text evidence="7">The sequence shown here is derived from an EMBL/GenBank/DDBJ whole genome shotgun (WGS) entry which is preliminary data.</text>
</comment>
<dbReference type="InterPro" id="IPR036804">
    <property type="entry name" value="CheR_N_sf"/>
</dbReference>
<dbReference type="InterPro" id="IPR000780">
    <property type="entry name" value="CheR_MeTrfase"/>
</dbReference>
<organism evidence="7 8">
    <name type="scientific">Rubripirellula reticaptiva</name>
    <dbReference type="NCBI Taxonomy" id="2528013"/>
    <lineage>
        <taxon>Bacteria</taxon>
        <taxon>Pseudomonadati</taxon>
        <taxon>Planctomycetota</taxon>
        <taxon>Planctomycetia</taxon>
        <taxon>Pirellulales</taxon>
        <taxon>Pirellulaceae</taxon>
        <taxon>Rubripirellula</taxon>
    </lineage>
</organism>
<evidence type="ECO:0000256" key="4">
    <source>
        <dbReference type="ARBA" id="ARBA00022679"/>
    </source>
</evidence>
<gene>
    <name evidence="7" type="primary">cheR2</name>
    <name evidence="7" type="ORF">Poly59_35320</name>
</gene>
<dbReference type="GO" id="GO:0008983">
    <property type="term" value="F:protein-glutamate O-methyltransferase activity"/>
    <property type="evidence" value="ECO:0007669"/>
    <property type="project" value="UniProtKB-EC"/>
</dbReference>
<dbReference type="SUPFAM" id="SSF53335">
    <property type="entry name" value="S-adenosyl-L-methionine-dependent methyltransferases"/>
    <property type="match status" value="1"/>
</dbReference>
<dbReference type="InterPro" id="IPR050903">
    <property type="entry name" value="Bact_Chemotaxis_MeTrfase"/>
</dbReference>
<dbReference type="EC" id="2.1.1.80" evidence="2"/>
<dbReference type="PANTHER" id="PTHR24422">
    <property type="entry name" value="CHEMOTAXIS PROTEIN METHYLTRANSFERASE"/>
    <property type="match status" value="1"/>
</dbReference>
<dbReference type="Pfam" id="PF01739">
    <property type="entry name" value="CheR"/>
    <property type="match status" value="1"/>
</dbReference>
<protein>
    <recommendedName>
        <fullName evidence="2">protein-glutamate O-methyltransferase</fullName>
        <ecNumber evidence="2">2.1.1.80</ecNumber>
    </recommendedName>
</protein>
<evidence type="ECO:0000256" key="1">
    <source>
        <dbReference type="ARBA" id="ARBA00001541"/>
    </source>
</evidence>
<reference evidence="7 8" key="1">
    <citation type="submission" date="2019-02" db="EMBL/GenBank/DDBJ databases">
        <title>Deep-cultivation of Planctomycetes and their phenomic and genomic characterization uncovers novel biology.</title>
        <authorList>
            <person name="Wiegand S."/>
            <person name="Jogler M."/>
            <person name="Boedeker C."/>
            <person name="Pinto D."/>
            <person name="Vollmers J."/>
            <person name="Rivas-Marin E."/>
            <person name="Kohn T."/>
            <person name="Peeters S.H."/>
            <person name="Heuer A."/>
            <person name="Rast P."/>
            <person name="Oberbeckmann S."/>
            <person name="Bunk B."/>
            <person name="Jeske O."/>
            <person name="Meyerdierks A."/>
            <person name="Storesund J.E."/>
            <person name="Kallscheuer N."/>
            <person name="Luecker S."/>
            <person name="Lage O.M."/>
            <person name="Pohl T."/>
            <person name="Merkel B.J."/>
            <person name="Hornburger P."/>
            <person name="Mueller R.-W."/>
            <person name="Bruemmer F."/>
            <person name="Labrenz M."/>
            <person name="Spormann A.M."/>
            <person name="Op Den Camp H."/>
            <person name="Overmann J."/>
            <person name="Amann R."/>
            <person name="Jetten M.S.M."/>
            <person name="Mascher T."/>
            <person name="Medema M.H."/>
            <person name="Devos D.P."/>
            <person name="Kaster A.-K."/>
            <person name="Ovreas L."/>
            <person name="Rohde M."/>
            <person name="Galperin M.Y."/>
            <person name="Jogler C."/>
        </authorList>
    </citation>
    <scope>NUCLEOTIDE SEQUENCE [LARGE SCALE GENOMIC DNA]</scope>
    <source>
        <strain evidence="7 8">Poly59</strain>
    </source>
</reference>
<keyword evidence="3 7" id="KW-0489">Methyltransferase</keyword>
<dbReference type="OrthoDB" id="288469at2"/>
<dbReference type="RefSeq" id="WP_146535180.1">
    <property type="nucleotide sequence ID" value="NZ_SJPX01000003.1"/>
</dbReference>
<dbReference type="PANTHER" id="PTHR24422:SF21">
    <property type="entry name" value="CHEMOTAXIS PROTEIN METHYLTRANSFERASE 1"/>
    <property type="match status" value="1"/>
</dbReference>
<dbReference type="InterPro" id="IPR022642">
    <property type="entry name" value="CheR_C"/>
</dbReference>
<evidence type="ECO:0000313" key="8">
    <source>
        <dbReference type="Proteomes" id="UP000317977"/>
    </source>
</evidence>
<evidence type="ECO:0000256" key="2">
    <source>
        <dbReference type="ARBA" id="ARBA00012534"/>
    </source>
</evidence>